<evidence type="ECO:0000256" key="1">
    <source>
        <dbReference type="SAM" id="Phobius"/>
    </source>
</evidence>
<feature type="transmembrane region" description="Helical" evidence="1">
    <location>
        <begin position="56"/>
        <end position="73"/>
    </location>
</feature>
<dbReference type="AlphaFoldDB" id="A0A285RFL5"/>
<organism evidence="2 3">
    <name type="scientific">Rhodobacter maris</name>
    <dbReference type="NCBI Taxonomy" id="446682"/>
    <lineage>
        <taxon>Bacteria</taxon>
        <taxon>Pseudomonadati</taxon>
        <taxon>Pseudomonadota</taxon>
        <taxon>Alphaproteobacteria</taxon>
        <taxon>Rhodobacterales</taxon>
        <taxon>Rhodobacter group</taxon>
        <taxon>Rhodobacter</taxon>
    </lineage>
</organism>
<dbReference type="RefSeq" id="WP_097068136.1">
    <property type="nucleotide sequence ID" value="NZ_OBMT01000001.1"/>
</dbReference>
<dbReference type="Proteomes" id="UP000219111">
    <property type="component" value="Unassembled WGS sequence"/>
</dbReference>
<keyword evidence="1" id="KW-0812">Transmembrane</keyword>
<dbReference type="EMBL" id="OBMT01000001">
    <property type="protein sequence ID" value="SOB92896.1"/>
    <property type="molecule type" value="Genomic_DNA"/>
</dbReference>
<sequence length="97" mass="10368">MARKATPLFLARRSYRRHRLMDAARLLPILGVVLIFLPGLWHPADAGRAETASALIYFFGTWAVLIGLAGALARGLAPALDAEDEAEGSVPATRGEA</sequence>
<evidence type="ECO:0000313" key="3">
    <source>
        <dbReference type="Proteomes" id="UP000219111"/>
    </source>
</evidence>
<protein>
    <submittedName>
        <fullName evidence="2">Uncharacterized protein</fullName>
    </submittedName>
</protein>
<accession>A0A285RFL5</accession>
<keyword evidence="3" id="KW-1185">Reference proteome</keyword>
<keyword evidence="1" id="KW-0472">Membrane</keyword>
<name>A0A285RFL5_9RHOB</name>
<proteinExistence type="predicted"/>
<evidence type="ECO:0000313" key="2">
    <source>
        <dbReference type="EMBL" id="SOB92896.1"/>
    </source>
</evidence>
<reference evidence="3" key="1">
    <citation type="submission" date="2017-08" db="EMBL/GenBank/DDBJ databases">
        <authorList>
            <person name="Varghese N."/>
            <person name="Submissions S."/>
        </authorList>
    </citation>
    <scope>NUCLEOTIDE SEQUENCE [LARGE SCALE GENOMIC DNA]</scope>
    <source>
        <strain evidence="3">JA276</strain>
    </source>
</reference>
<dbReference type="OrthoDB" id="7871801at2"/>
<gene>
    <name evidence="2" type="ORF">SAMN05877831_10175</name>
</gene>
<keyword evidence="1" id="KW-1133">Transmembrane helix</keyword>